<dbReference type="EMBL" id="FNLN01000008">
    <property type="protein sequence ID" value="SDT88878.1"/>
    <property type="molecule type" value="Genomic_DNA"/>
</dbReference>
<sequence length="227" mass="26366">MRLYRDETDGGDAGYWCVEKREETLGLLATTDIRIKIKQITCAILLRIFKVLSGMPISYFFMYSQCSVMNIITIFTKTFTLFKFRHKSKHFKYESLEEILSSTEYSFFLALKESLSKDYEIFAKVRINDVLTPDEIFTIQNCKAAIYRIPPKHFDYILCEKRTLSVVAVIVLDDRNHIRRIARAKSSFVEKVCITAGFKLLRFPSRANYCSKAVREVILNSLNTSSI</sequence>
<proteinExistence type="predicted"/>
<reference evidence="3" key="1">
    <citation type="submission" date="2016-10" db="EMBL/GenBank/DDBJ databases">
        <authorList>
            <person name="Varghese N."/>
            <person name="Submissions S."/>
        </authorList>
    </citation>
    <scope>NUCLEOTIDE SEQUENCE [LARGE SCALE GENOMIC DNA]</scope>
    <source>
        <strain evidence="3">Nm10</strain>
    </source>
</reference>
<keyword evidence="3" id="KW-1185">Reference proteome</keyword>
<dbReference type="AlphaFoldDB" id="A0A0S3AMI3"/>
<organism evidence="2 3">
    <name type="scientific">Nitrosomonas ureae</name>
    <dbReference type="NCBI Taxonomy" id="44577"/>
    <lineage>
        <taxon>Bacteria</taxon>
        <taxon>Pseudomonadati</taxon>
        <taxon>Pseudomonadota</taxon>
        <taxon>Betaproteobacteria</taxon>
        <taxon>Nitrosomonadales</taxon>
        <taxon>Nitrosomonadaceae</taxon>
        <taxon>Nitrosomonas</taxon>
    </lineage>
</organism>
<dbReference type="Proteomes" id="UP000182882">
    <property type="component" value="Unassembled WGS sequence"/>
</dbReference>
<dbReference type="KEGG" id="nur:ATY38_14870"/>
<name>A0A0S3AMI3_9PROT</name>
<evidence type="ECO:0000313" key="2">
    <source>
        <dbReference type="EMBL" id="SDT88878.1"/>
    </source>
</evidence>
<accession>A0A0S3AMI3</accession>
<dbReference type="Pfam" id="PF10881">
    <property type="entry name" value="DUF2726"/>
    <property type="match status" value="1"/>
</dbReference>
<dbReference type="RefSeq" id="WP_062559978.1">
    <property type="nucleotide sequence ID" value="NZ_CP013341.1"/>
</dbReference>
<evidence type="ECO:0000313" key="3">
    <source>
        <dbReference type="Proteomes" id="UP000182882"/>
    </source>
</evidence>
<feature type="domain" description="DUF2726" evidence="1">
    <location>
        <begin position="98"/>
        <end position="218"/>
    </location>
</feature>
<gene>
    <name evidence="2" type="ORF">SAMN05216406_10832</name>
</gene>
<protein>
    <recommendedName>
        <fullName evidence="1">DUF2726 domain-containing protein</fullName>
    </recommendedName>
</protein>
<evidence type="ECO:0000259" key="1">
    <source>
        <dbReference type="Pfam" id="PF10881"/>
    </source>
</evidence>
<dbReference type="InterPro" id="IPR024402">
    <property type="entry name" value="DUF2726"/>
</dbReference>